<keyword evidence="4 7" id="KW-0256">Endoplasmic reticulum</keyword>
<dbReference type="GO" id="GO:0006950">
    <property type="term" value="P:response to stress"/>
    <property type="evidence" value="ECO:0007669"/>
    <property type="project" value="UniProtKB-ARBA"/>
</dbReference>
<proteinExistence type="inferred from homology"/>
<dbReference type="AlphaFoldDB" id="A0A8H7WBR2"/>
<comment type="subcellular location">
    <subcellularLocation>
        <location evidence="1 7">Endoplasmic reticulum membrane</location>
        <topology evidence="1 7">Multi-pass membrane protein</topology>
    </subcellularLocation>
</comment>
<gene>
    <name evidence="9" type="ORF">IFR04_005005</name>
</gene>
<organism evidence="9 10">
    <name type="scientific">Cadophora malorum</name>
    <dbReference type="NCBI Taxonomy" id="108018"/>
    <lineage>
        <taxon>Eukaryota</taxon>
        <taxon>Fungi</taxon>
        <taxon>Dikarya</taxon>
        <taxon>Ascomycota</taxon>
        <taxon>Pezizomycotina</taxon>
        <taxon>Leotiomycetes</taxon>
        <taxon>Helotiales</taxon>
        <taxon>Ploettnerulaceae</taxon>
        <taxon>Cadophora</taxon>
    </lineage>
</organism>
<feature type="transmembrane region" description="Helical" evidence="7">
    <location>
        <begin position="96"/>
        <end position="129"/>
    </location>
</feature>
<dbReference type="GO" id="GO:0005789">
    <property type="term" value="C:endoplasmic reticulum membrane"/>
    <property type="evidence" value="ECO:0007669"/>
    <property type="project" value="UniProtKB-SubCell"/>
</dbReference>
<evidence type="ECO:0000256" key="2">
    <source>
        <dbReference type="ARBA" id="ARBA00008917"/>
    </source>
</evidence>
<evidence type="ECO:0000256" key="3">
    <source>
        <dbReference type="ARBA" id="ARBA00022692"/>
    </source>
</evidence>
<name>A0A8H7WBR2_9HELO</name>
<dbReference type="InterPro" id="IPR007599">
    <property type="entry name" value="DER1"/>
</dbReference>
<dbReference type="OrthoDB" id="19102at2759"/>
<protein>
    <recommendedName>
        <fullName evidence="7">Derlin</fullName>
    </recommendedName>
</protein>
<feature type="transmembrane region" description="Helical" evidence="7">
    <location>
        <begin position="52"/>
        <end position="76"/>
    </location>
</feature>
<feature type="region of interest" description="Disordered" evidence="8">
    <location>
        <begin position="232"/>
        <end position="259"/>
    </location>
</feature>
<keyword evidence="6 7" id="KW-0472">Membrane</keyword>
<keyword evidence="3 7" id="KW-0812">Transmembrane</keyword>
<feature type="compositionally biased region" description="Basic and acidic residues" evidence="8">
    <location>
        <begin position="246"/>
        <end position="259"/>
    </location>
</feature>
<comment type="caution">
    <text evidence="9">The sequence shown here is derived from an EMBL/GenBank/DDBJ whole genome shotgun (WGS) entry which is preliminary data.</text>
</comment>
<dbReference type="EMBL" id="JAFJYH010000058">
    <property type="protein sequence ID" value="KAG4421893.1"/>
    <property type="molecule type" value="Genomic_DNA"/>
</dbReference>
<evidence type="ECO:0000256" key="6">
    <source>
        <dbReference type="ARBA" id="ARBA00023136"/>
    </source>
</evidence>
<evidence type="ECO:0000313" key="10">
    <source>
        <dbReference type="Proteomes" id="UP000664132"/>
    </source>
</evidence>
<evidence type="ECO:0000313" key="9">
    <source>
        <dbReference type="EMBL" id="KAG4421893.1"/>
    </source>
</evidence>
<accession>A0A8H7WBR2</accession>
<feature type="transmembrane region" description="Helical" evidence="7">
    <location>
        <begin position="20"/>
        <end position="40"/>
    </location>
</feature>
<sequence length="259" mass="27999">MSAMDMYWAAPPISRTLAAAAFFLSVSCHTGMLSFGYVIFYLGQFLKFPPYVWTIVTSFLITGEGIGIILDTYFLYTYSSQLEIATPRVSGPGDYITYLLFVCSVILGLNLFVTGGVVFISALILAMCYTCTQDARGQKATFIVVQIPAQFIPYAMLLMTLVMAGAQAAKIQATGLVAAHLYDFLTRLYPEFGGGVNLVPTPNFIKRMWQSTVPGVDHRAYGTAFTPAQRSASASGSAAGGVLPESWRDRGSGHRLGGD</sequence>
<evidence type="ECO:0000256" key="8">
    <source>
        <dbReference type="SAM" id="MobiDB-lite"/>
    </source>
</evidence>
<dbReference type="PANTHER" id="PTHR11009">
    <property type="entry name" value="DER1-LIKE PROTEIN, DERLIN"/>
    <property type="match status" value="1"/>
</dbReference>
<evidence type="ECO:0000256" key="7">
    <source>
        <dbReference type="RuleBase" id="RU363059"/>
    </source>
</evidence>
<dbReference type="Pfam" id="PF04511">
    <property type="entry name" value="DER1"/>
    <property type="match status" value="1"/>
</dbReference>
<evidence type="ECO:0000256" key="5">
    <source>
        <dbReference type="ARBA" id="ARBA00022989"/>
    </source>
</evidence>
<dbReference type="InterPro" id="IPR035952">
    <property type="entry name" value="Rhomboid-like_sf"/>
</dbReference>
<dbReference type="Proteomes" id="UP000664132">
    <property type="component" value="Unassembled WGS sequence"/>
</dbReference>
<feature type="transmembrane region" description="Helical" evidence="7">
    <location>
        <begin position="141"/>
        <end position="164"/>
    </location>
</feature>
<reference evidence="9" key="1">
    <citation type="submission" date="2021-02" db="EMBL/GenBank/DDBJ databases">
        <title>Genome sequence Cadophora malorum strain M34.</title>
        <authorList>
            <person name="Stefanovic E."/>
            <person name="Vu D."/>
            <person name="Scully C."/>
            <person name="Dijksterhuis J."/>
            <person name="Roader J."/>
            <person name="Houbraken J."/>
        </authorList>
    </citation>
    <scope>NUCLEOTIDE SEQUENCE</scope>
    <source>
        <strain evidence="9">M34</strain>
    </source>
</reference>
<comment type="similarity">
    <text evidence="2 7">Belongs to the derlin family.</text>
</comment>
<evidence type="ECO:0000256" key="1">
    <source>
        <dbReference type="ARBA" id="ARBA00004477"/>
    </source>
</evidence>
<keyword evidence="5 7" id="KW-1133">Transmembrane helix</keyword>
<feature type="compositionally biased region" description="Low complexity" evidence="8">
    <location>
        <begin position="232"/>
        <end position="241"/>
    </location>
</feature>
<comment type="function">
    <text evidence="7">May be involved in the degradation of misfolded endoplasmic reticulum (ER) luminal proteins.</text>
</comment>
<keyword evidence="10" id="KW-1185">Reference proteome</keyword>
<evidence type="ECO:0000256" key="4">
    <source>
        <dbReference type="ARBA" id="ARBA00022824"/>
    </source>
</evidence>
<dbReference type="SUPFAM" id="SSF144091">
    <property type="entry name" value="Rhomboid-like"/>
    <property type="match status" value="1"/>
</dbReference>